<feature type="region of interest" description="Disordered" evidence="1">
    <location>
        <begin position="1"/>
        <end position="20"/>
    </location>
</feature>
<accession>A0AAD4HBF4</accession>
<feature type="compositionally biased region" description="Basic and acidic residues" evidence="1">
    <location>
        <begin position="1"/>
        <end position="11"/>
    </location>
</feature>
<keyword evidence="3" id="KW-1185">Reference proteome</keyword>
<feature type="region of interest" description="Disordered" evidence="1">
    <location>
        <begin position="255"/>
        <end position="276"/>
    </location>
</feature>
<feature type="compositionally biased region" description="Low complexity" evidence="1">
    <location>
        <begin position="98"/>
        <end position="109"/>
    </location>
</feature>
<evidence type="ECO:0000256" key="1">
    <source>
        <dbReference type="SAM" id="MobiDB-lite"/>
    </source>
</evidence>
<feature type="compositionally biased region" description="Basic residues" evidence="1">
    <location>
        <begin position="397"/>
        <end position="408"/>
    </location>
</feature>
<feature type="compositionally biased region" description="Pro residues" evidence="1">
    <location>
        <begin position="152"/>
        <end position="163"/>
    </location>
</feature>
<protein>
    <submittedName>
        <fullName evidence="2">Uncharacterized protein</fullName>
    </submittedName>
</protein>
<sequence length="430" mass="45753">MGPHLDREHRKLAASASASAAVVVANAGAHSTKTSSNRKERTARASNLSPSGRALGKEGRQAGMELSTELAGTMTTSASSGDNKNTTECTEDTPISAPEPATTPLLPALQMEDEEESPAGIEYSRPAMDTTPTLTGAKLDTGPESTSAFSPPSSPLSSPPLPPATESLPILGSSIIVASHPQTPPRPQTTTPHEMPSDIVHQAPDTPPVTACSPPKETTPIFSLVQQENTDESRPRPLTGTVLATPMVRLQLSPRAESRKTEAKTKTATSAAYTPPAFLSGTPRVFRAFRETSSSRTLSVPQCEIKAAGGEQGRPSEFPTTTVPTTVLSNRSLRVIPTAAEESLEAPYTLATDSIKETPKTLQRPQQPFRKNIWNGRMDSSSEECSYQDRTFGSFGHQRRKSASHKGQRASGHARSDEFDEGAQGIPEPL</sequence>
<evidence type="ECO:0000313" key="2">
    <source>
        <dbReference type="EMBL" id="KAG0281920.1"/>
    </source>
</evidence>
<feature type="region of interest" description="Disordered" evidence="1">
    <location>
        <begin position="350"/>
        <end position="430"/>
    </location>
</feature>
<gene>
    <name evidence="2" type="ORF">BGZ95_006427</name>
</gene>
<feature type="compositionally biased region" description="Low complexity" evidence="1">
    <location>
        <begin position="266"/>
        <end position="276"/>
    </location>
</feature>
<comment type="caution">
    <text evidence="2">The sequence shown here is derived from an EMBL/GenBank/DDBJ whole genome shotgun (WGS) entry which is preliminary data.</text>
</comment>
<feature type="compositionally biased region" description="Polar residues" evidence="1">
    <location>
        <begin position="73"/>
        <end position="88"/>
    </location>
</feature>
<dbReference type="EMBL" id="JAAAIL010000003">
    <property type="protein sequence ID" value="KAG0281920.1"/>
    <property type="molecule type" value="Genomic_DNA"/>
</dbReference>
<reference evidence="2" key="1">
    <citation type="journal article" date="2020" name="Fungal Divers.">
        <title>Resolving the Mortierellaceae phylogeny through synthesis of multi-gene phylogenetics and phylogenomics.</title>
        <authorList>
            <person name="Vandepol N."/>
            <person name="Liber J."/>
            <person name="Desiro A."/>
            <person name="Na H."/>
            <person name="Kennedy M."/>
            <person name="Barry K."/>
            <person name="Grigoriev I.V."/>
            <person name="Miller A.N."/>
            <person name="O'Donnell K."/>
            <person name="Stajich J.E."/>
            <person name="Bonito G."/>
        </authorList>
    </citation>
    <scope>NUCLEOTIDE SEQUENCE</scope>
    <source>
        <strain evidence="2">NRRL 28262</strain>
    </source>
</reference>
<dbReference type="AlphaFoldDB" id="A0AAD4HBF4"/>
<proteinExistence type="predicted"/>
<organism evidence="2 3">
    <name type="scientific">Linnemannia exigua</name>
    <dbReference type="NCBI Taxonomy" id="604196"/>
    <lineage>
        <taxon>Eukaryota</taxon>
        <taxon>Fungi</taxon>
        <taxon>Fungi incertae sedis</taxon>
        <taxon>Mucoromycota</taxon>
        <taxon>Mortierellomycotina</taxon>
        <taxon>Mortierellomycetes</taxon>
        <taxon>Mortierellales</taxon>
        <taxon>Mortierellaceae</taxon>
        <taxon>Linnemannia</taxon>
    </lineage>
</organism>
<evidence type="ECO:0000313" key="3">
    <source>
        <dbReference type="Proteomes" id="UP001194580"/>
    </source>
</evidence>
<feature type="region of interest" description="Disordered" evidence="1">
    <location>
        <begin position="25"/>
        <end position="167"/>
    </location>
</feature>
<name>A0AAD4HBF4_9FUNG</name>
<dbReference type="Proteomes" id="UP001194580">
    <property type="component" value="Unassembled WGS sequence"/>
</dbReference>
<feature type="compositionally biased region" description="Basic and acidic residues" evidence="1">
    <location>
        <begin position="256"/>
        <end position="265"/>
    </location>
</feature>